<protein>
    <submittedName>
        <fullName evidence="1">Uncharacterized protein</fullName>
    </submittedName>
</protein>
<evidence type="ECO:0000313" key="2">
    <source>
        <dbReference type="Proteomes" id="UP000474296"/>
    </source>
</evidence>
<evidence type="ECO:0000313" key="1">
    <source>
        <dbReference type="EMBL" id="NER17565.1"/>
    </source>
</evidence>
<keyword evidence="2" id="KW-1185">Reference proteome</keyword>
<sequence length="155" mass="18057">MKKSWREYINTVEEKIHDITPEWESKMGKGKILIPKPLDIERIINRTKKGELLTTDIIREQLAKEKNVRLTASAPTKIYLKHIAFAAEEEIAEGNDNITPYWRVLLPKGLINEKFPGGYEKQQKLLKSEGHKIEQYGKRKKIPKVVSFQESLIKF</sequence>
<comment type="caution">
    <text evidence="1">The sequence shown here is derived from an EMBL/GenBank/DDBJ whole genome shotgun (WGS) entry which is preliminary data.</text>
</comment>
<dbReference type="InterPro" id="IPR036388">
    <property type="entry name" value="WH-like_DNA-bd_sf"/>
</dbReference>
<dbReference type="Gene3D" id="1.10.10.10">
    <property type="entry name" value="Winged helix-like DNA-binding domain superfamily/Winged helix DNA-binding domain"/>
    <property type="match status" value="1"/>
</dbReference>
<reference evidence="1 2" key="1">
    <citation type="submission" date="2020-01" db="EMBL/GenBank/DDBJ databases">
        <title>Spongiivirga citrea KCTC 32990T.</title>
        <authorList>
            <person name="Wang G."/>
        </authorList>
    </citation>
    <scope>NUCLEOTIDE SEQUENCE [LARGE SCALE GENOMIC DNA]</scope>
    <source>
        <strain evidence="1 2">KCTC 32990</strain>
    </source>
</reference>
<organism evidence="1 2">
    <name type="scientific">Spongiivirga citrea</name>
    <dbReference type="NCBI Taxonomy" id="1481457"/>
    <lineage>
        <taxon>Bacteria</taxon>
        <taxon>Pseudomonadati</taxon>
        <taxon>Bacteroidota</taxon>
        <taxon>Flavobacteriia</taxon>
        <taxon>Flavobacteriales</taxon>
        <taxon>Flavobacteriaceae</taxon>
        <taxon>Spongiivirga</taxon>
    </lineage>
</organism>
<name>A0A6M0CI47_9FLAO</name>
<dbReference type="Proteomes" id="UP000474296">
    <property type="component" value="Unassembled WGS sequence"/>
</dbReference>
<accession>A0A6M0CI47</accession>
<proteinExistence type="predicted"/>
<dbReference type="RefSeq" id="WP_164032205.1">
    <property type="nucleotide sequence ID" value="NZ_JAABOQ010000004.1"/>
</dbReference>
<dbReference type="AlphaFoldDB" id="A0A6M0CI47"/>
<dbReference type="EMBL" id="JAABOQ010000004">
    <property type="protein sequence ID" value="NER17565.1"/>
    <property type="molecule type" value="Genomic_DNA"/>
</dbReference>
<gene>
    <name evidence="1" type="ORF">GWK10_10110</name>
</gene>